<keyword evidence="2" id="KW-1185">Reference proteome</keyword>
<evidence type="ECO:0000313" key="1">
    <source>
        <dbReference type="EMBL" id="KAF7807565.1"/>
    </source>
</evidence>
<accession>A0A834SN64</accession>
<reference evidence="1" key="1">
    <citation type="submission" date="2020-09" db="EMBL/GenBank/DDBJ databases">
        <title>Genome-Enabled Discovery of Anthraquinone Biosynthesis in Senna tora.</title>
        <authorList>
            <person name="Kang S.-H."/>
            <person name="Pandey R.P."/>
            <person name="Lee C.-M."/>
            <person name="Sim J.-S."/>
            <person name="Jeong J.-T."/>
            <person name="Choi B.-S."/>
            <person name="Jung M."/>
            <person name="Ginzburg D."/>
            <person name="Zhao K."/>
            <person name="Won S.Y."/>
            <person name="Oh T.-J."/>
            <person name="Yu Y."/>
            <person name="Kim N.-H."/>
            <person name="Lee O.R."/>
            <person name="Lee T.-H."/>
            <person name="Bashyal P."/>
            <person name="Kim T.-S."/>
            <person name="Lee W.-H."/>
            <person name="Kawkins C."/>
            <person name="Kim C.-K."/>
            <person name="Kim J.S."/>
            <person name="Ahn B.O."/>
            <person name="Rhee S.Y."/>
            <person name="Sohng J.K."/>
        </authorList>
    </citation>
    <scope>NUCLEOTIDE SEQUENCE</scope>
    <source>
        <tissue evidence="1">Leaf</tissue>
    </source>
</reference>
<name>A0A834SN64_9FABA</name>
<evidence type="ECO:0000313" key="2">
    <source>
        <dbReference type="Proteomes" id="UP000634136"/>
    </source>
</evidence>
<dbReference type="Proteomes" id="UP000634136">
    <property type="component" value="Unassembled WGS sequence"/>
</dbReference>
<sequence length="39" mass="4046">MLLAGKVKIAANEDEHGGRGRIGGLAIDGGDAVSRVRRE</sequence>
<gene>
    <name evidence="1" type="ORF">G2W53_039726</name>
</gene>
<comment type="caution">
    <text evidence="1">The sequence shown here is derived from an EMBL/GenBank/DDBJ whole genome shotgun (WGS) entry which is preliminary data.</text>
</comment>
<dbReference type="AlphaFoldDB" id="A0A834SN64"/>
<protein>
    <submittedName>
        <fullName evidence="1">Nuclear transport factor 2</fullName>
    </submittedName>
</protein>
<proteinExistence type="predicted"/>
<organism evidence="1 2">
    <name type="scientific">Senna tora</name>
    <dbReference type="NCBI Taxonomy" id="362788"/>
    <lineage>
        <taxon>Eukaryota</taxon>
        <taxon>Viridiplantae</taxon>
        <taxon>Streptophyta</taxon>
        <taxon>Embryophyta</taxon>
        <taxon>Tracheophyta</taxon>
        <taxon>Spermatophyta</taxon>
        <taxon>Magnoliopsida</taxon>
        <taxon>eudicotyledons</taxon>
        <taxon>Gunneridae</taxon>
        <taxon>Pentapetalae</taxon>
        <taxon>rosids</taxon>
        <taxon>fabids</taxon>
        <taxon>Fabales</taxon>
        <taxon>Fabaceae</taxon>
        <taxon>Caesalpinioideae</taxon>
        <taxon>Cassia clade</taxon>
        <taxon>Senna</taxon>
    </lineage>
</organism>
<dbReference type="EMBL" id="JAAIUW010000012">
    <property type="protein sequence ID" value="KAF7807565.1"/>
    <property type="molecule type" value="Genomic_DNA"/>
</dbReference>